<protein>
    <recommendedName>
        <fullName evidence="4">RRM domain-containing protein</fullName>
    </recommendedName>
</protein>
<dbReference type="GO" id="GO:0008143">
    <property type="term" value="F:poly(A) binding"/>
    <property type="evidence" value="ECO:0007669"/>
    <property type="project" value="TreeGrafter"/>
</dbReference>
<accession>A0AA88H2U6</accession>
<dbReference type="CDD" id="cd12306">
    <property type="entry name" value="RRM_II_PABPs"/>
    <property type="match status" value="1"/>
</dbReference>
<evidence type="ECO:0000313" key="6">
    <source>
        <dbReference type="Proteomes" id="UP000816034"/>
    </source>
</evidence>
<keyword evidence="1 2" id="KW-0694">RNA-binding</keyword>
<dbReference type="AlphaFoldDB" id="A0AA88H2U6"/>
<feature type="region of interest" description="Disordered" evidence="3">
    <location>
        <begin position="140"/>
        <end position="209"/>
    </location>
</feature>
<evidence type="ECO:0000313" key="5">
    <source>
        <dbReference type="EMBL" id="KAG2393645.1"/>
    </source>
</evidence>
<dbReference type="SMART" id="SM00360">
    <property type="entry name" value="RRM"/>
    <property type="match status" value="1"/>
</dbReference>
<proteinExistence type="predicted"/>
<evidence type="ECO:0000256" key="3">
    <source>
        <dbReference type="SAM" id="MobiDB-lite"/>
    </source>
</evidence>
<evidence type="ECO:0000256" key="1">
    <source>
        <dbReference type="ARBA" id="ARBA00022884"/>
    </source>
</evidence>
<evidence type="ECO:0000259" key="4">
    <source>
        <dbReference type="PROSITE" id="PS50102"/>
    </source>
</evidence>
<dbReference type="PANTHER" id="PTHR23236:SF12">
    <property type="entry name" value="EUKARYOTIC INITIATION FACTOR 4B-RELATED"/>
    <property type="match status" value="1"/>
</dbReference>
<dbReference type="RefSeq" id="XP_044555539.1">
    <property type="nucleotide sequence ID" value="XM_044697118.1"/>
</dbReference>
<dbReference type="SUPFAM" id="SSF54928">
    <property type="entry name" value="RNA-binding domain, RBD"/>
    <property type="match status" value="1"/>
</dbReference>
<dbReference type="Proteomes" id="UP000816034">
    <property type="component" value="Unassembled WGS sequence"/>
</dbReference>
<sequence length="209" mass="22515">MPKETTHSAEEDEFLQEEANNEVADDIESIKRRMAELTEEHSKIKAMQSEIEKGLSTVGEDQEERDARSVFVGNVDYSTLPEELEANFKQAGEIEKILIKSDAYNNPKGFAYIEFKDKSSVENALQLNGTEFKGRILKVLPKRTNLPGLKSAPPTRGRGAPPRGGGRGRGTAPRGGGSRGGSSYRGGPPRGGGRGGGRGRGRGRGGGPY</sequence>
<dbReference type="InterPro" id="IPR000504">
    <property type="entry name" value="RRM_dom"/>
</dbReference>
<reference evidence="5 6" key="1">
    <citation type="journal article" date="2018" name="BMC Genomics">
        <title>The genome of Naegleria lovaniensis, the basis for a comparative approach to unravel pathogenicity factors of the human pathogenic amoeba N. fowleri.</title>
        <authorList>
            <person name="Liechti N."/>
            <person name="Schurch N."/>
            <person name="Bruggmann R."/>
            <person name="Wittwer M."/>
        </authorList>
    </citation>
    <scope>NUCLEOTIDE SEQUENCE [LARGE SCALE GENOMIC DNA]</scope>
    <source>
        <strain evidence="5 6">ATCC 30569</strain>
    </source>
</reference>
<dbReference type="InterPro" id="IPR035979">
    <property type="entry name" value="RBD_domain_sf"/>
</dbReference>
<gene>
    <name evidence="5" type="ORF">C9374_007176</name>
</gene>
<dbReference type="PANTHER" id="PTHR23236">
    <property type="entry name" value="EUKARYOTIC TRANSLATION INITIATION FACTOR 4B/4H"/>
    <property type="match status" value="1"/>
</dbReference>
<feature type="domain" description="RRM" evidence="4">
    <location>
        <begin position="68"/>
        <end position="144"/>
    </location>
</feature>
<dbReference type="InterPro" id="IPR012677">
    <property type="entry name" value="Nucleotide-bd_a/b_plait_sf"/>
</dbReference>
<dbReference type="GeneID" id="68099630"/>
<dbReference type="EMBL" id="PYSW02000002">
    <property type="protein sequence ID" value="KAG2393645.1"/>
    <property type="molecule type" value="Genomic_DNA"/>
</dbReference>
<dbReference type="Gene3D" id="3.30.70.330">
    <property type="match status" value="1"/>
</dbReference>
<evidence type="ECO:0000256" key="2">
    <source>
        <dbReference type="PROSITE-ProRule" id="PRU00176"/>
    </source>
</evidence>
<feature type="compositionally biased region" description="Acidic residues" evidence="3">
    <location>
        <begin position="10"/>
        <end position="27"/>
    </location>
</feature>
<comment type="caution">
    <text evidence="5">The sequence shown here is derived from an EMBL/GenBank/DDBJ whole genome shotgun (WGS) entry which is preliminary data.</text>
</comment>
<dbReference type="Pfam" id="PF00076">
    <property type="entry name" value="RRM_1"/>
    <property type="match status" value="1"/>
</dbReference>
<feature type="region of interest" description="Disordered" evidence="3">
    <location>
        <begin position="1"/>
        <end position="27"/>
    </location>
</feature>
<keyword evidence="6" id="KW-1185">Reference proteome</keyword>
<feature type="compositionally biased region" description="Gly residues" evidence="3">
    <location>
        <begin position="162"/>
        <end position="196"/>
    </location>
</feature>
<organism evidence="5 6">
    <name type="scientific">Naegleria lovaniensis</name>
    <name type="common">Amoeba</name>
    <dbReference type="NCBI Taxonomy" id="51637"/>
    <lineage>
        <taxon>Eukaryota</taxon>
        <taxon>Discoba</taxon>
        <taxon>Heterolobosea</taxon>
        <taxon>Tetramitia</taxon>
        <taxon>Eutetramitia</taxon>
        <taxon>Vahlkampfiidae</taxon>
        <taxon>Naegleria</taxon>
    </lineage>
</organism>
<dbReference type="PROSITE" id="PS50102">
    <property type="entry name" value="RRM"/>
    <property type="match status" value="1"/>
</dbReference>
<name>A0AA88H2U6_NAELO</name>